<dbReference type="Proteomes" id="UP000177996">
    <property type="component" value="Unassembled WGS sequence"/>
</dbReference>
<feature type="transmembrane region" description="Helical" evidence="1">
    <location>
        <begin position="20"/>
        <end position="37"/>
    </location>
</feature>
<gene>
    <name evidence="2" type="ORF">A3D65_05630</name>
</gene>
<protein>
    <submittedName>
        <fullName evidence="2">Uncharacterized protein</fullName>
    </submittedName>
</protein>
<organism evidence="2 3">
    <name type="scientific">Candidatus Lloydbacteria bacterium RIFCSPHIGHO2_02_FULL_50_13</name>
    <dbReference type="NCBI Taxonomy" id="1798661"/>
    <lineage>
        <taxon>Bacteria</taxon>
        <taxon>Candidatus Lloydiibacteriota</taxon>
    </lineage>
</organism>
<accession>A0A1G2D7S3</accession>
<comment type="caution">
    <text evidence="2">The sequence shown here is derived from an EMBL/GenBank/DDBJ whole genome shotgun (WGS) entry which is preliminary data.</text>
</comment>
<dbReference type="STRING" id="1798661.A3D65_05630"/>
<sequence length="90" mass="10465">MENAETQTQKTPMGRVWRRVFLSMLLTFSVSWMWHINEMNSKARMDKSEDEALIANTERIAAYRDVLKEKGKEGAVEYLETLSLEIHGTD</sequence>
<evidence type="ECO:0000313" key="3">
    <source>
        <dbReference type="Proteomes" id="UP000177996"/>
    </source>
</evidence>
<dbReference type="EMBL" id="MHLL01000024">
    <property type="protein sequence ID" value="OGZ08941.1"/>
    <property type="molecule type" value="Genomic_DNA"/>
</dbReference>
<name>A0A1G2D7S3_9BACT</name>
<keyword evidence="1" id="KW-1133">Transmembrane helix</keyword>
<evidence type="ECO:0000256" key="1">
    <source>
        <dbReference type="SAM" id="Phobius"/>
    </source>
</evidence>
<keyword evidence="1" id="KW-0812">Transmembrane</keyword>
<dbReference type="AlphaFoldDB" id="A0A1G2D7S3"/>
<keyword evidence="1" id="KW-0472">Membrane</keyword>
<evidence type="ECO:0000313" key="2">
    <source>
        <dbReference type="EMBL" id="OGZ08941.1"/>
    </source>
</evidence>
<proteinExistence type="predicted"/>
<reference evidence="2 3" key="1">
    <citation type="journal article" date="2016" name="Nat. Commun.">
        <title>Thousands of microbial genomes shed light on interconnected biogeochemical processes in an aquifer system.</title>
        <authorList>
            <person name="Anantharaman K."/>
            <person name="Brown C.T."/>
            <person name="Hug L.A."/>
            <person name="Sharon I."/>
            <person name="Castelle C.J."/>
            <person name="Probst A.J."/>
            <person name="Thomas B.C."/>
            <person name="Singh A."/>
            <person name="Wilkins M.J."/>
            <person name="Karaoz U."/>
            <person name="Brodie E.L."/>
            <person name="Williams K.H."/>
            <person name="Hubbard S.S."/>
            <person name="Banfield J.F."/>
        </authorList>
    </citation>
    <scope>NUCLEOTIDE SEQUENCE [LARGE SCALE GENOMIC DNA]</scope>
</reference>